<sequence>MLPSSSRSPIPSVALTPTKKRLAKPQPPQRSFLQRWNEVPSPVAKSLESFIQDPNLVEKLKIVSLPSMETPVVWRSRDAAELCAAMDASFPVAEPLDFEEMQPPLTPQDVAELTTAMEDMANLHDTVPECFDTDTPFVPLEKPPSRPEVADSLQPLGIAVDPTIFQWLPNALVAQEGEWTVLLDEDFDAKAALAPIPLPPPHKHDDDDDDQRIERSEATSSASSSDIEENECEHATVTTVAAHKHRHRPKSILKKSVVTHPMAPVMAVGSSQFSLRKDPKRCINDLAKVKVALNCDHMTNNSFHSLGTAAYSCVRCGVRIDSSSKAYLFVQALDVAMFEYPLLTLRPKLLQLLSRLEIGLEDLQSFCRQHRVEVETTAALLIQRMALLHIRRKRDRNAASQVLDSMKAFERRQRRRQCARELLQLQCRIRRKPIKLQHIVETAVSLAQLPIDDIRDDKFQFTAMRGSTALGAFEQATMTPASEVMMQSSSQLTPPLLASTSSCRLVVESSPVVLPRTSPDSPEIYRCFAPQCGGQKFHNKKWFAQHMDKHATAKKRRQDESAFVARMRSQALPALRQHVIVPPPVPLPTPNCRLPQLNNPKSASMLMQLVRLDASCASDAQVIRIHNDDVTTNGMVLGRSAKHCDVIVDCPKYPGLVSKQHLRVIVVDNTAVMVEDLGSKNGTYVNGNIQHQRTELHVGDTIELGRVKHRTESGVIPRFAVDDGTGVVWIDIQSLIKSNPSLNVRMGEYLMIIGPVLGSLGVPEPSPERIQAHQVIPLAAKDVHRECLWFLEVIEYWNHAVRTRPIEIDG</sequence>
<dbReference type="VEuPathDB" id="FungiDB:H257_01981"/>
<proteinExistence type="predicted"/>
<name>A0A418FQX2_APHAT</name>
<reference evidence="3 4" key="1">
    <citation type="submission" date="2018-08" db="EMBL/GenBank/DDBJ databases">
        <title>Aphanomyces genome sequencing and annotation.</title>
        <authorList>
            <person name="Minardi D."/>
            <person name="Oidtmann B."/>
            <person name="Van Der Giezen M."/>
            <person name="Studholme D.J."/>
        </authorList>
    </citation>
    <scope>NUCLEOTIDE SEQUENCE [LARGE SCALE GENOMIC DNA]</scope>
    <source>
        <strain evidence="3 4">Da</strain>
    </source>
</reference>
<dbReference type="AlphaFoldDB" id="A0A418FQX2"/>
<evidence type="ECO:0000256" key="1">
    <source>
        <dbReference type="SAM" id="MobiDB-lite"/>
    </source>
</evidence>
<evidence type="ECO:0000313" key="4">
    <source>
        <dbReference type="Proteomes" id="UP000285430"/>
    </source>
</evidence>
<evidence type="ECO:0000259" key="2">
    <source>
        <dbReference type="PROSITE" id="PS50006"/>
    </source>
</evidence>
<dbReference type="InterPro" id="IPR000253">
    <property type="entry name" value="FHA_dom"/>
</dbReference>
<feature type="domain" description="FHA" evidence="2">
    <location>
        <begin position="635"/>
        <end position="690"/>
    </location>
</feature>
<dbReference type="Pfam" id="PF00498">
    <property type="entry name" value="FHA"/>
    <property type="match status" value="1"/>
</dbReference>
<dbReference type="CDD" id="cd00060">
    <property type="entry name" value="FHA"/>
    <property type="match status" value="1"/>
</dbReference>
<dbReference type="SUPFAM" id="SSF49879">
    <property type="entry name" value="SMAD/FHA domain"/>
    <property type="match status" value="1"/>
</dbReference>
<evidence type="ECO:0000313" key="3">
    <source>
        <dbReference type="EMBL" id="RHZ33657.1"/>
    </source>
</evidence>
<dbReference type="SMART" id="SM00240">
    <property type="entry name" value="FHA"/>
    <property type="match status" value="1"/>
</dbReference>
<dbReference type="EMBL" id="QUTH01000528">
    <property type="protein sequence ID" value="RHZ33657.1"/>
    <property type="molecule type" value="Genomic_DNA"/>
</dbReference>
<organism evidence="3 4">
    <name type="scientific">Aphanomyces astaci</name>
    <name type="common">Crayfish plague agent</name>
    <dbReference type="NCBI Taxonomy" id="112090"/>
    <lineage>
        <taxon>Eukaryota</taxon>
        <taxon>Sar</taxon>
        <taxon>Stramenopiles</taxon>
        <taxon>Oomycota</taxon>
        <taxon>Saprolegniomycetes</taxon>
        <taxon>Saprolegniales</taxon>
        <taxon>Verrucalvaceae</taxon>
        <taxon>Aphanomyces</taxon>
    </lineage>
</organism>
<dbReference type="Proteomes" id="UP000285430">
    <property type="component" value="Unassembled WGS sequence"/>
</dbReference>
<dbReference type="InterPro" id="IPR008984">
    <property type="entry name" value="SMAD_FHA_dom_sf"/>
</dbReference>
<feature type="region of interest" description="Disordered" evidence="1">
    <location>
        <begin position="1"/>
        <end position="34"/>
    </location>
</feature>
<gene>
    <name evidence="3" type="ORF">DYB37_003043</name>
</gene>
<dbReference type="PROSITE" id="PS50006">
    <property type="entry name" value="FHA_DOMAIN"/>
    <property type="match status" value="1"/>
</dbReference>
<comment type="caution">
    <text evidence="3">The sequence shown here is derived from an EMBL/GenBank/DDBJ whole genome shotgun (WGS) entry which is preliminary data.</text>
</comment>
<protein>
    <recommendedName>
        <fullName evidence="2">FHA domain-containing protein</fullName>
    </recommendedName>
</protein>
<accession>A0A418FQX2</accession>
<dbReference type="PANTHER" id="PTHR23308">
    <property type="entry name" value="NUCLEAR INHIBITOR OF PROTEIN PHOSPHATASE-1"/>
    <property type="match status" value="1"/>
</dbReference>
<dbReference type="Gene3D" id="2.60.200.20">
    <property type="match status" value="1"/>
</dbReference>
<dbReference type="InterPro" id="IPR050923">
    <property type="entry name" value="Cell_Proc_Reg/RNA_Proc"/>
</dbReference>
<feature type="region of interest" description="Disordered" evidence="1">
    <location>
        <begin position="193"/>
        <end position="231"/>
    </location>
</feature>